<name>A0AAD4RZD3_9MAGN</name>
<dbReference type="PANTHER" id="PTHR13234">
    <property type="entry name" value="GAMMA-INTERFERON INDUCIBLE LYSOSOMAL THIOL REDUCTASE GILT"/>
    <property type="match status" value="1"/>
</dbReference>
<sequence length="219" mass="23855">MASSAFKLVFSLTILLVSTQNLSSVAAVVTSALPAQNPGVAPVPSSKPTKVSLALYYDTLCPGCTNFIVNNFPKIFTSRITDIMDLKLVPYGNAIVGENNRIICQQGPKGCFLNQVEACAIHAWPVVGNTSQWFSCLRKPGFNAKPIMNCINITIVNETSALIPSHQYVPWVTVNKVPLYDEYDNFLKAVCKAYKGTPLPRVCQKPTTDINPEAKSNSN</sequence>
<dbReference type="AlphaFoldDB" id="A0AAD4RZD3"/>
<dbReference type="EMBL" id="JAJJMB010016912">
    <property type="protein sequence ID" value="KAI3843688.1"/>
    <property type="molecule type" value="Genomic_DNA"/>
</dbReference>
<evidence type="ECO:0000256" key="6">
    <source>
        <dbReference type="SAM" id="SignalP"/>
    </source>
</evidence>
<evidence type="ECO:0000256" key="1">
    <source>
        <dbReference type="ARBA" id="ARBA00004613"/>
    </source>
</evidence>
<feature type="signal peptide" evidence="6">
    <location>
        <begin position="1"/>
        <end position="27"/>
    </location>
</feature>
<keyword evidence="3" id="KW-0964">Secreted</keyword>
<evidence type="ECO:0000256" key="2">
    <source>
        <dbReference type="ARBA" id="ARBA00005679"/>
    </source>
</evidence>
<evidence type="ECO:0000256" key="5">
    <source>
        <dbReference type="ARBA" id="ARBA00023180"/>
    </source>
</evidence>
<feature type="chain" id="PRO_5042102642" description="Gamma-interferon-inducible lysosomal thiol reductase" evidence="6">
    <location>
        <begin position="28"/>
        <end position="219"/>
    </location>
</feature>
<dbReference type="GO" id="GO:0005576">
    <property type="term" value="C:extracellular region"/>
    <property type="evidence" value="ECO:0007669"/>
    <property type="project" value="UniProtKB-SubCell"/>
</dbReference>
<keyword evidence="8" id="KW-1185">Reference proteome</keyword>
<dbReference type="GO" id="GO:0016671">
    <property type="term" value="F:oxidoreductase activity, acting on a sulfur group of donors, disulfide as acceptor"/>
    <property type="evidence" value="ECO:0007669"/>
    <property type="project" value="InterPro"/>
</dbReference>
<protein>
    <recommendedName>
        <fullName evidence="9">Gamma-interferon-inducible lysosomal thiol reductase</fullName>
    </recommendedName>
</protein>
<evidence type="ECO:0000256" key="4">
    <source>
        <dbReference type="ARBA" id="ARBA00022729"/>
    </source>
</evidence>
<comment type="caution">
    <text evidence="7">The sequence shown here is derived from an EMBL/GenBank/DDBJ whole genome shotgun (WGS) entry which is preliminary data.</text>
</comment>
<keyword evidence="4 6" id="KW-0732">Signal</keyword>
<organism evidence="7 8">
    <name type="scientific">Papaver atlanticum</name>
    <dbReference type="NCBI Taxonomy" id="357466"/>
    <lineage>
        <taxon>Eukaryota</taxon>
        <taxon>Viridiplantae</taxon>
        <taxon>Streptophyta</taxon>
        <taxon>Embryophyta</taxon>
        <taxon>Tracheophyta</taxon>
        <taxon>Spermatophyta</taxon>
        <taxon>Magnoliopsida</taxon>
        <taxon>Ranunculales</taxon>
        <taxon>Papaveraceae</taxon>
        <taxon>Papaveroideae</taxon>
        <taxon>Papaver</taxon>
    </lineage>
</organism>
<evidence type="ECO:0008006" key="9">
    <source>
        <dbReference type="Google" id="ProtNLM"/>
    </source>
</evidence>
<reference evidence="7" key="1">
    <citation type="submission" date="2022-04" db="EMBL/GenBank/DDBJ databases">
        <title>A functionally conserved STORR gene fusion in Papaver species that diverged 16.8 million years ago.</title>
        <authorList>
            <person name="Catania T."/>
        </authorList>
    </citation>
    <scope>NUCLEOTIDE SEQUENCE</scope>
    <source>
        <strain evidence="7">S-188037</strain>
    </source>
</reference>
<dbReference type="Pfam" id="PF03227">
    <property type="entry name" value="GILT"/>
    <property type="match status" value="1"/>
</dbReference>
<keyword evidence="5" id="KW-0325">Glycoprotein</keyword>
<dbReference type="PANTHER" id="PTHR13234:SF8">
    <property type="entry name" value="GAMMA-INTERFERON-INDUCIBLE LYSOSOMAL THIOL REDUCTASE"/>
    <property type="match status" value="1"/>
</dbReference>
<dbReference type="Proteomes" id="UP001202328">
    <property type="component" value="Unassembled WGS sequence"/>
</dbReference>
<accession>A0AAD4RZD3</accession>
<evidence type="ECO:0000313" key="8">
    <source>
        <dbReference type="Proteomes" id="UP001202328"/>
    </source>
</evidence>
<gene>
    <name evidence="7" type="ORF">MKW98_013624</name>
</gene>
<evidence type="ECO:0000313" key="7">
    <source>
        <dbReference type="EMBL" id="KAI3843688.1"/>
    </source>
</evidence>
<comment type="similarity">
    <text evidence="2">Belongs to the GILT family.</text>
</comment>
<proteinExistence type="inferred from homology"/>
<comment type="subcellular location">
    <subcellularLocation>
        <location evidence="1">Secreted</location>
    </subcellularLocation>
</comment>
<dbReference type="InterPro" id="IPR004911">
    <property type="entry name" value="Interferon-induced_GILT"/>
</dbReference>
<evidence type="ECO:0000256" key="3">
    <source>
        <dbReference type="ARBA" id="ARBA00022525"/>
    </source>
</evidence>